<sequence length="75" mass="8685">MAPTKPEKTNQLETDFEHLVQMMENLSKQVADSDATSRLTERRLADLEAATQHDEASVNGEVRNHDRQRHDRRND</sequence>
<dbReference type="Proteomes" id="UP000250321">
    <property type="component" value="Unassembled WGS sequence"/>
</dbReference>
<evidence type="ECO:0000313" key="3">
    <source>
        <dbReference type="Proteomes" id="UP000250321"/>
    </source>
</evidence>
<comment type="caution">
    <text evidence="2">The sequence shown here is derived from an EMBL/GenBank/DDBJ whole genome shotgun (WGS) entry which is preliminary data.</text>
</comment>
<accession>A0A315AMT4</accession>
<organism evidence="2 3">
    <name type="scientific">Prunus yedoensis var. nudiflora</name>
    <dbReference type="NCBI Taxonomy" id="2094558"/>
    <lineage>
        <taxon>Eukaryota</taxon>
        <taxon>Viridiplantae</taxon>
        <taxon>Streptophyta</taxon>
        <taxon>Embryophyta</taxon>
        <taxon>Tracheophyta</taxon>
        <taxon>Spermatophyta</taxon>
        <taxon>Magnoliopsida</taxon>
        <taxon>eudicotyledons</taxon>
        <taxon>Gunneridae</taxon>
        <taxon>Pentapetalae</taxon>
        <taxon>rosids</taxon>
        <taxon>fabids</taxon>
        <taxon>Rosales</taxon>
        <taxon>Rosaceae</taxon>
        <taxon>Amygdaloideae</taxon>
        <taxon>Amygdaleae</taxon>
        <taxon>Prunus</taxon>
    </lineage>
</organism>
<name>A0A315AMT4_PRUYE</name>
<feature type="region of interest" description="Disordered" evidence="1">
    <location>
        <begin position="47"/>
        <end position="75"/>
    </location>
</feature>
<reference evidence="2 3" key="1">
    <citation type="submission" date="2018-02" db="EMBL/GenBank/DDBJ databases">
        <title>Draft genome of wild Prunus yedoensis var. nudiflora.</title>
        <authorList>
            <person name="Baek S."/>
            <person name="Kim J.-H."/>
            <person name="Choi K."/>
            <person name="Kim G.-B."/>
            <person name="Cho A."/>
            <person name="Jang H."/>
            <person name="Shin C.-H."/>
            <person name="Yu H.-J."/>
            <person name="Mun J.-H."/>
        </authorList>
    </citation>
    <scope>NUCLEOTIDE SEQUENCE [LARGE SCALE GENOMIC DNA]</scope>
    <source>
        <strain evidence="3">cv. Jeju island</strain>
        <tissue evidence="2">Leaf</tissue>
    </source>
</reference>
<evidence type="ECO:0000256" key="1">
    <source>
        <dbReference type="SAM" id="MobiDB-lite"/>
    </source>
</evidence>
<gene>
    <name evidence="2" type="ORF">Pyn_00897</name>
</gene>
<protein>
    <submittedName>
        <fullName evidence="2">Uncharacterized protein</fullName>
    </submittedName>
</protein>
<evidence type="ECO:0000313" key="2">
    <source>
        <dbReference type="EMBL" id="PQQ15646.1"/>
    </source>
</evidence>
<proteinExistence type="predicted"/>
<dbReference type="OrthoDB" id="10380733at2759"/>
<dbReference type="EMBL" id="PJQY01000225">
    <property type="protein sequence ID" value="PQQ15646.1"/>
    <property type="molecule type" value="Genomic_DNA"/>
</dbReference>
<keyword evidence="3" id="KW-1185">Reference proteome</keyword>
<dbReference type="AlphaFoldDB" id="A0A315AMT4"/>